<name>A0A4W5NN72_9TELE</name>
<evidence type="ECO:0000313" key="3">
    <source>
        <dbReference type="Proteomes" id="UP000314982"/>
    </source>
</evidence>
<proteinExistence type="predicted"/>
<accession>A0A4W5NN72</accession>
<feature type="signal peptide" evidence="1">
    <location>
        <begin position="1"/>
        <end position="17"/>
    </location>
</feature>
<protein>
    <recommendedName>
        <fullName evidence="4">UPAR/Ly6 domain-containing protein</fullName>
    </recommendedName>
</protein>
<keyword evidence="3" id="KW-1185">Reference proteome</keyword>
<evidence type="ECO:0008006" key="4">
    <source>
        <dbReference type="Google" id="ProtNLM"/>
    </source>
</evidence>
<evidence type="ECO:0000313" key="2">
    <source>
        <dbReference type="Ensembl" id="ENSHHUP00000053561.1"/>
    </source>
</evidence>
<reference evidence="3" key="1">
    <citation type="submission" date="2018-06" db="EMBL/GenBank/DDBJ databases">
        <title>Genome assembly of Danube salmon.</title>
        <authorList>
            <person name="Macqueen D.J."/>
            <person name="Gundappa M.K."/>
        </authorList>
    </citation>
    <scope>NUCLEOTIDE SEQUENCE [LARGE SCALE GENOMIC DNA]</scope>
</reference>
<sequence>YLFLSCFFSLLFALCLSIFLSFHLTAESLTCKTCSVGLASLCFGSSTTDCSISEPNCYTAKAVLPKQKLPVITILLPEFNVTDLLNLKRKGCLATTLCNTTSAGSILTAGYTVTHSCCSTDQCNGAGAIQLPLTVALGAALVAIWSTFT</sequence>
<dbReference type="SUPFAM" id="SSF57302">
    <property type="entry name" value="Snake toxin-like"/>
    <property type="match status" value="1"/>
</dbReference>
<organism evidence="2 3">
    <name type="scientific">Hucho hucho</name>
    <name type="common">huchen</name>
    <dbReference type="NCBI Taxonomy" id="62062"/>
    <lineage>
        <taxon>Eukaryota</taxon>
        <taxon>Metazoa</taxon>
        <taxon>Chordata</taxon>
        <taxon>Craniata</taxon>
        <taxon>Vertebrata</taxon>
        <taxon>Euteleostomi</taxon>
        <taxon>Actinopterygii</taxon>
        <taxon>Neopterygii</taxon>
        <taxon>Teleostei</taxon>
        <taxon>Protacanthopterygii</taxon>
        <taxon>Salmoniformes</taxon>
        <taxon>Salmonidae</taxon>
        <taxon>Salmoninae</taxon>
        <taxon>Hucho</taxon>
    </lineage>
</organism>
<feature type="chain" id="PRO_5021484205" description="UPAR/Ly6 domain-containing protein" evidence="1">
    <location>
        <begin position="18"/>
        <end position="149"/>
    </location>
</feature>
<evidence type="ECO:0000256" key="1">
    <source>
        <dbReference type="SAM" id="SignalP"/>
    </source>
</evidence>
<dbReference type="Ensembl" id="ENSHHUT00000055433.1">
    <property type="protein sequence ID" value="ENSHHUP00000053561.1"/>
    <property type="gene ID" value="ENSHHUG00000032171.1"/>
</dbReference>
<dbReference type="GeneTree" id="ENSGT00910000144740"/>
<dbReference type="AlphaFoldDB" id="A0A4W5NN72"/>
<dbReference type="Gene3D" id="2.10.60.10">
    <property type="entry name" value="CD59"/>
    <property type="match status" value="1"/>
</dbReference>
<dbReference type="Proteomes" id="UP000314982">
    <property type="component" value="Unassembled WGS sequence"/>
</dbReference>
<dbReference type="InterPro" id="IPR045860">
    <property type="entry name" value="Snake_toxin-like_sf"/>
</dbReference>
<keyword evidence="1" id="KW-0732">Signal</keyword>
<reference evidence="2" key="3">
    <citation type="submission" date="2025-09" db="UniProtKB">
        <authorList>
            <consortium name="Ensembl"/>
        </authorList>
    </citation>
    <scope>IDENTIFICATION</scope>
</reference>
<reference evidence="2" key="2">
    <citation type="submission" date="2025-08" db="UniProtKB">
        <authorList>
            <consortium name="Ensembl"/>
        </authorList>
    </citation>
    <scope>IDENTIFICATION</scope>
</reference>